<dbReference type="RefSeq" id="WP_219686806.1">
    <property type="nucleotide sequence ID" value="NZ_WMBF01000006.1"/>
</dbReference>
<gene>
    <name evidence="1" type="ORF">GKQ77_01805</name>
</gene>
<organism evidence="1 2">
    <name type="scientific">Streptomyces anatolicus</name>
    <dbReference type="NCBI Taxonomy" id="2675858"/>
    <lineage>
        <taxon>Bacteria</taxon>
        <taxon>Bacillati</taxon>
        <taxon>Actinomycetota</taxon>
        <taxon>Actinomycetes</taxon>
        <taxon>Kitasatosporales</taxon>
        <taxon>Streptomycetaceae</taxon>
        <taxon>Streptomyces</taxon>
    </lineage>
</organism>
<accession>A0ABS6YFW8</accession>
<dbReference type="Proteomes" id="UP001197114">
    <property type="component" value="Unassembled WGS sequence"/>
</dbReference>
<comment type="caution">
    <text evidence="1">The sequence shown here is derived from an EMBL/GenBank/DDBJ whole genome shotgun (WGS) entry which is preliminary data.</text>
</comment>
<name>A0ABS6YFW8_9ACTN</name>
<keyword evidence="2" id="KW-1185">Reference proteome</keyword>
<proteinExistence type="predicted"/>
<dbReference type="EMBL" id="WMBF01000006">
    <property type="protein sequence ID" value="MBW5420306.1"/>
    <property type="molecule type" value="Genomic_DNA"/>
</dbReference>
<sequence>MQYLLALGGCIGVFLAAPWVSDALDRYYHAVHRILRRRKSWGPECSERHTETGRCEIARNR</sequence>
<evidence type="ECO:0000313" key="2">
    <source>
        <dbReference type="Proteomes" id="UP001197114"/>
    </source>
</evidence>
<reference evidence="1 2" key="1">
    <citation type="submission" date="2019-11" db="EMBL/GenBank/DDBJ databases">
        <authorList>
            <person name="Ay H."/>
        </authorList>
    </citation>
    <scope>NUCLEOTIDE SEQUENCE [LARGE SCALE GENOMIC DNA]</scope>
    <source>
        <strain evidence="1 2">BG9H</strain>
    </source>
</reference>
<evidence type="ECO:0000313" key="1">
    <source>
        <dbReference type="EMBL" id="MBW5420306.1"/>
    </source>
</evidence>
<protein>
    <submittedName>
        <fullName evidence="1">Uncharacterized protein</fullName>
    </submittedName>
</protein>